<evidence type="ECO:0000313" key="2">
    <source>
        <dbReference type="EMBL" id="RRD50790.1"/>
    </source>
</evidence>
<sequence>MKSRRSVLAAALGLAATPILTALPAEARTSRPSAVYKVDSRLQIHFSPASDAAAHYRELGTWLRVLQLREKQYRAQVQALDVAASPVQQRNLRAAVERHQGPWNIAVLRFLLATLAAEGNQAARALDLTKVGVEDAVTRSAQPLIQAGYADARAKVKRYRSRSERAARQARLALFTEAQTFIATWLRASEAGTPITDHAPYVPFYLGGDFEMAMYASLYPQPEEKPVAFYWEEPGTEPIDVAKAKRLSDQNKAYFDGLASLDSNPLVRSTY</sequence>
<dbReference type="AlphaFoldDB" id="A0A3P1WZF7"/>
<dbReference type="PROSITE" id="PS51318">
    <property type="entry name" value="TAT"/>
    <property type="match status" value="1"/>
</dbReference>
<organism evidence="2 3">
    <name type="scientific">Arachnia propionica</name>
    <dbReference type="NCBI Taxonomy" id="1750"/>
    <lineage>
        <taxon>Bacteria</taxon>
        <taxon>Bacillati</taxon>
        <taxon>Actinomycetota</taxon>
        <taxon>Actinomycetes</taxon>
        <taxon>Propionibacteriales</taxon>
        <taxon>Propionibacteriaceae</taxon>
        <taxon>Arachnia</taxon>
    </lineage>
</organism>
<gene>
    <name evidence="2" type="ORF">EII35_03420</name>
</gene>
<dbReference type="Proteomes" id="UP000280935">
    <property type="component" value="Unassembled WGS sequence"/>
</dbReference>
<dbReference type="RefSeq" id="WP_125227062.1">
    <property type="nucleotide sequence ID" value="NZ_RQYT01000004.1"/>
</dbReference>
<evidence type="ECO:0000313" key="3">
    <source>
        <dbReference type="Proteomes" id="UP000280935"/>
    </source>
</evidence>
<reference evidence="2 3" key="1">
    <citation type="submission" date="2018-11" db="EMBL/GenBank/DDBJ databases">
        <title>Genomes From Bacteria Associated with the Canine Oral Cavity: a Test Case for Automated Genome-Based Taxonomic Assignment.</title>
        <authorList>
            <person name="Coil D.A."/>
            <person name="Jospin G."/>
            <person name="Darling A.E."/>
            <person name="Wallis C."/>
            <person name="Davis I.J."/>
            <person name="Harris S."/>
            <person name="Eisen J.A."/>
            <person name="Holcombe L.J."/>
            <person name="O'Flynn C."/>
        </authorList>
    </citation>
    <scope>NUCLEOTIDE SEQUENCE [LARGE SCALE GENOMIC DNA]</scope>
    <source>
        <strain evidence="2 3">OH2822_COT-296</strain>
    </source>
</reference>
<protein>
    <submittedName>
        <fullName evidence="2">Uncharacterized protein</fullName>
    </submittedName>
</protein>
<dbReference type="EMBL" id="RQYT01000004">
    <property type="protein sequence ID" value="RRD50790.1"/>
    <property type="molecule type" value="Genomic_DNA"/>
</dbReference>
<keyword evidence="1" id="KW-0732">Signal</keyword>
<evidence type="ECO:0000256" key="1">
    <source>
        <dbReference type="SAM" id="SignalP"/>
    </source>
</evidence>
<feature type="signal peptide" evidence="1">
    <location>
        <begin position="1"/>
        <end position="27"/>
    </location>
</feature>
<dbReference type="InterPro" id="IPR006311">
    <property type="entry name" value="TAT_signal"/>
</dbReference>
<dbReference type="OrthoDB" id="4427622at2"/>
<name>A0A3P1WZF7_9ACTN</name>
<accession>A0A3P1WZF7</accession>
<proteinExistence type="predicted"/>
<comment type="caution">
    <text evidence="2">The sequence shown here is derived from an EMBL/GenBank/DDBJ whole genome shotgun (WGS) entry which is preliminary data.</text>
</comment>
<feature type="chain" id="PRO_5018075746" evidence="1">
    <location>
        <begin position="28"/>
        <end position="271"/>
    </location>
</feature>